<dbReference type="CDD" id="cd02440">
    <property type="entry name" value="AdoMet_MTases"/>
    <property type="match status" value="1"/>
</dbReference>
<evidence type="ECO:0000313" key="3">
    <source>
        <dbReference type="Proteomes" id="UP001379533"/>
    </source>
</evidence>
<accession>A0ABZ2KD77</accession>
<name>A0ABZ2KD77_9BACT</name>
<dbReference type="RefSeq" id="WP_394847207.1">
    <property type="nucleotide sequence ID" value="NZ_CP089982.1"/>
</dbReference>
<dbReference type="Pfam" id="PF13649">
    <property type="entry name" value="Methyltransf_25"/>
    <property type="match status" value="1"/>
</dbReference>
<organism evidence="2 3">
    <name type="scientific">Pendulispora brunnea</name>
    <dbReference type="NCBI Taxonomy" id="2905690"/>
    <lineage>
        <taxon>Bacteria</taxon>
        <taxon>Pseudomonadati</taxon>
        <taxon>Myxococcota</taxon>
        <taxon>Myxococcia</taxon>
        <taxon>Myxococcales</taxon>
        <taxon>Sorangiineae</taxon>
        <taxon>Pendulisporaceae</taxon>
        <taxon>Pendulispora</taxon>
    </lineage>
</organism>
<protein>
    <submittedName>
        <fullName evidence="2">Methyltransferase domain-containing protein</fullName>
    </submittedName>
</protein>
<dbReference type="Proteomes" id="UP001379533">
    <property type="component" value="Chromosome"/>
</dbReference>
<keyword evidence="2" id="KW-0808">Transferase</keyword>
<keyword evidence="3" id="KW-1185">Reference proteome</keyword>
<feature type="domain" description="Methyltransferase" evidence="1">
    <location>
        <begin position="39"/>
        <end position="133"/>
    </location>
</feature>
<dbReference type="GO" id="GO:0008168">
    <property type="term" value="F:methyltransferase activity"/>
    <property type="evidence" value="ECO:0007669"/>
    <property type="project" value="UniProtKB-KW"/>
</dbReference>
<evidence type="ECO:0000313" key="2">
    <source>
        <dbReference type="EMBL" id="WXA96588.1"/>
    </source>
</evidence>
<dbReference type="InterPro" id="IPR029063">
    <property type="entry name" value="SAM-dependent_MTases_sf"/>
</dbReference>
<dbReference type="SUPFAM" id="SSF53335">
    <property type="entry name" value="S-adenosyl-L-methionine-dependent methyltransferases"/>
    <property type="match status" value="1"/>
</dbReference>
<dbReference type="Gene3D" id="3.40.50.150">
    <property type="entry name" value="Vaccinia Virus protein VP39"/>
    <property type="match status" value="1"/>
</dbReference>
<keyword evidence="2" id="KW-0489">Methyltransferase</keyword>
<dbReference type="EMBL" id="CP089982">
    <property type="protein sequence ID" value="WXA96588.1"/>
    <property type="molecule type" value="Genomic_DNA"/>
</dbReference>
<gene>
    <name evidence="2" type="ORF">LZC95_07025</name>
</gene>
<proteinExistence type="predicted"/>
<evidence type="ECO:0000259" key="1">
    <source>
        <dbReference type="Pfam" id="PF13649"/>
    </source>
</evidence>
<dbReference type="InterPro" id="IPR041698">
    <property type="entry name" value="Methyltransf_25"/>
</dbReference>
<sequence length="286" mass="31378">MATPWDRAARGYVEEWVPRFTPYHLDLIQEAKVEPGHRVLIACCGPGSEVLAAARAVGETGRVRATDKSAEMVKICCEQADAAGLENIYCEEADAKDASGGPFDLVVCAFGLWQLDDRVGALTAWGRSLSSSGKVAVMTWGPTEEDDPFERVSLCLQHLEPDFVPPAPRILAQRDSMAQMFEEAQLTMVRHTVYRHTLAFKRAEDFFNALRETYPWNEIWDQLGDARMSRVAARFYGLVGGPDAPLSWDPAATLAIAGLPGSEIEVASRRSSVHVPISKGSTPTLK</sequence>
<reference evidence="2 3" key="1">
    <citation type="submission" date="2021-12" db="EMBL/GenBank/DDBJ databases">
        <title>Discovery of the Pendulisporaceae a myxobacterial family with distinct sporulation behavior and unique specialized metabolism.</title>
        <authorList>
            <person name="Garcia R."/>
            <person name="Popoff A."/>
            <person name="Bader C.D."/>
            <person name="Loehr J."/>
            <person name="Walesch S."/>
            <person name="Walt C."/>
            <person name="Boldt J."/>
            <person name="Bunk B."/>
            <person name="Haeckl F.J.F.P.J."/>
            <person name="Gunesch A.P."/>
            <person name="Birkelbach J."/>
            <person name="Nuebel U."/>
            <person name="Pietschmann T."/>
            <person name="Bach T."/>
            <person name="Mueller R."/>
        </authorList>
    </citation>
    <scope>NUCLEOTIDE SEQUENCE [LARGE SCALE GENOMIC DNA]</scope>
    <source>
        <strain evidence="2 3">MSr12523</strain>
    </source>
</reference>
<dbReference type="GO" id="GO:0032259">
    <property type="term" value="P:methylation"/>
    <property type="evidence" value="ECO:0007669"/>
    <property type="project" value="UniProtKB-KW"/>
</dbReference>